<evidence type="ECO:0000256" key="6">
    <source>
        <dbReference type="PROSITE-ProRule" id="PRU00325"/>
    </source>
</evidence>
<dbReference type="GO" id="GO:0005741">
    <property type="term" value="C:mitochondrial outer membrane"/>
    <property type="evidence" value="ECO:0007669"/>
    <property type="project" value="TreeGrafter"/>
</dbReference>
<dbReference type="Gene3D" id="3.40.50.300">
    <property type="entry name" value="P-loop containing nucleotide triphosphate hydrolases"/>
    <property type="match status" value="2"/>
</dbReference>
<evidence type="ECO:0000256" key="3">
    <source>
        <dbReference type="ARBA" id="ARBA00022771"/>
    </source>
</evidence>
<dbReference type="PANTHER" id="PTHR45644">
    <property type="entry name" value="AAA ATPASE, PUTATIVE (AFU_ORTHOLOGUE AFUA_2G12920)-RELATED-RELATED"/>
    <property type="match status" value="1"/>
</dbReference>
<evidence type="ECO:0000256" key="4">
    <source>
        <dbReference type="ARBA" id="ARBA00022833"/>
    </source>
</evidence>
<dbReference type="Pfam" id="PF00004">
    <property type="entry name" value="AAA"/>
    <property type="match status" value="1"/>
</dbReference>
<keyword evidence="3 6" id="KW-0863">Zinc-finger</keyword>
<accession>A0A444Z1S0</accession>
<dbReference type="InterPro" id="IPR003959">
    <property type="entry name" value="ATPase_AAA_core"/>
</dbReference>
<sequence>MEGTANLRVYYNSEIIPHTHEGEIIPHPFSLVIPCTMTFAELQNNLCRSIQSHISKRVNNILYRNPVILFGKLMQFHIMSITDDTNMQQMFHIYQQSRFQVTMIELYVEFEHLGTDAIDHESDMDEVRDIVWEEDNSDSEDDFEANYEVNDENEDENEYANIGVVAANDGEFSIRMEFSSKESVISAIKNYTISRGVAYTMYAFQPMTLYAKCKRHDKGCDWLIRASLNRKKGYWEIRSYNGRHTCTTGTISQNHFKLDSNMIVDAIRPLVEVNPSLKVKSIIAEVQSKFNYTVSYRKAWLAKQKCVAKIFEFATRRVKENLHRAGNIVVNRFDRHNEVFEVHEMDNGSIFTVNLAQRVCDCGHFQVERLPCRHVLACCANQRFDWQVYVNDVYKMSEIRKVYSAKFAPLGDPDTWPKYKGPKCTLCGEKSDSSSRCPQHAGSSSGGIGREDSSTEKRKPFHSRSFYRTLYHKPPPQIRNPRTLSRNPPSKLPLSACPPSARHLSARPPLVHYFGSLTVLLFLDVVVMWNGSEANVHYMGVLLLLKYGLNILQGIKGENKNSKKLLKNEFEKELLADVIPPSDIGVTFDDIGVLENVKDTLKELVMLPLRRPELFSKGQLAKVGASIFSVFSLASKIAPSVIFVDEVDSMLGRRETPGKHETMRKMKNEFMMNWDGLQTKDKERVFVLAATNRPFNLDEAVEYGKKTNTCIEGYTCGMVAAFAQIADAMKAAGGVKMGAAMAAMIVVATAAVIGSKQEQKMLLNSLQNNVSLSVFGFLYVD</sequence>
<feature type="transmembrane region" description="Helical" evidence="8">
    <location>
        <begin position="737"/>
        <end position="754"/>
    </location>
</feature>
<dbReference type="InterPro" id="IPR027417">
    <property type="entry name" value="P-loop_NTPase"/>
</dbReference>
<keyword evidence="8" id="KW-1133">Transmembrane helix</keyword>
<keyword evidence="5" id="KW-0067">ATP-binding</keyword>
<dbReference type="InterPro" id="IPR051701">
    <property type="entry name" value="Mito_OM_Translocase_MSP1"/>
</dbReference>
<evidence type="ECO:0000313" key="10">
    <source>
        <dbReference type="EMBL" id="RYR08118.1"/>
    </source>
</evidence>
<dbReference type="GO" id="GO:0005524">
    <property type="term" value="F:ATP binding"/>
    <property type="evidence" value="ECO:0007669"/>
    <property type="project" value="UniProtKB-KW"/>
</dbReference>
<reference evidence="10 11" key="1">
    <citation type="submission" date="2019-01" db="EMBL/GenBank/DDBJ databases">
        <title>Sequencing of cultivated peanut Arachis hypogaea provides insights into genome evolution and oil improvement.</title>
        <authorList>
            <person name="Chen X."/>
        </authorList>
    </citation>
    <scope>NUCLEOTIDE SEQUENCE [LARGE SCALE GENOMIC DNA]</scope>
    <source>
        <strain evidence="11">cv. Fuhuasheng</strain>
        <tissue evidence="10">Leaves</tissue>
    </source>
</reference>
<dbReference type="AlphaFoldDB" id="A0A444Z1S0"/>
<comment type="caution">
    <text evidence="10">The sequence shown here is derived from an EMBL/GenBank/DDBJ whole genome shotgun (WGS) entry which is preliminary data.</text>
</comment>
<dbReference type="Proteomes" id="UP000289738">
    <property type="component" value="Chromosome B05"/>
</dbReference>
<evidence type="ECO:0000313" key="11">
    <source>
        <dbReference type="Proteomes" id="UP000289738"/>
    </source>
</evidence>
<dbReference type="GO" id="GO:0016887">
    <property type="term" value="F:ATP hydrolysis activity"/>
    <property type="evidence" value="ECO:0007669"/>
    <property type="project" value="InterPro"/>
</dbReference>
<keyword evidence="11" id="KW-1185">Reference proteome</keyword>
<proteinExistence type="predicted"/>
<keyword evidence="8" id="KW-0812">Transmembrane</keyword>
<keyword evidence="2" id="KW-0547">Nucleotide-binding</keyword>
<feature type="compositionally biased region" description="Polar residues" evidence="7">
    <location>
        <begin position="434"/>
        <end position="443"/>
    </location>
</feature>
<keyword evidence="8" id="KW-0472">Membrane</keyword>
<name>A0A444Z1S0_ARAHY</name>
<organism evidence="10 11">
    <name type="scientific">Arachis hypogaea</name>
    <name type="common">Peanut</name>
    <dbReference type="NCBI Taxonomy" id="3818"/>
    <lineage>
        <taxon>Eukaryota</taxon>
        <taxon>Viridiplantae</taxon>
        <taxon>Streptophyta</taxon>
        <taxon>Embryophyta</taxon>
        <taxon>Tracheophyta</taxon>
        <taxon>Spermatophyta</taxon>
        <taxon>Magnoliopsida</taxon>
        <taxon>eudicotyledons</taxon>
        <taxon>Gunneridae</taxon>
        <taxon>Pentapetalae</taxon>
        <taxon>rosids</taxon>
        <taxon>fabids</taxon>
        <taxon>Fabales</taxon>
        <taxon>Fabaceae</taxon>
        <taxon>Papilionoideae</taxon>
        <taxon>50 kb inversion clade</taxon>
        <taxon>dalbergioids sensu lato</taxon>
        <taxon>Dalbergieae</taxon>
        <taxon>Pterocarpus clade</taxon>
        <taxon>Arachis</taxon>
    </lineage>
</organism>
<evidence type="ECO:0000256" key="1">
    <source>
        <dbReference type="ARBA" id="ARBA00022723"/>
    </source>
</evidence>
<evidence type="ECO:0000256" key="8">
    <source>
        <dbReference type="SAM" id="Phobius"/>
    </source>
</evidence>
<keyword evidence="1" id="KW-0479">Metal-binding</keyword>
<feature type="domain" description="SWIM-type" evidence="9">
    <location>
        <begin position="351"/>
        <end position="383"/>
    </location>
</feature>
<dbReference type="SMART" id="SM00575">
    <property type="entry name" value="ZnF_PMZ"/>
    <property type="match status" value="1"/>
</dbReference>
<evidence type="ECO:0000256" key="2">
    <source>
        <dbReference type="ARBA" id="ARBA00022741"/>
    </source>
</evidence>
<feature type="compositionally biased region" description="Basic and acidic residues" evidence="7">
    <location>
        <begin position="449"/>
        <end position="458"/>
    </location>
</feature>
<dbReference type="PANTHER" id="PTHR45644:SF42">
    <property type="entry name" value="AAA-TYPE ATPASE FAMILY PROTEIN"/>
    <property type="match status" value="1"/>
</dbReference>
<protein>
    <recommendedName>
        <fullName evidence="9">SWIM-type domain-containing protein</fullName>
    </recommendedName>
</protein>
<dbReference type="PROSITE" id="PS50966">
    <property type="entry name" value="ZF_SWIM"/>
    <property type="match status" value="1"/>
</dbReference>
<dbReference type="GO" id="GO:0008270">
    <property type="term" value="F:zinc ion binding"/>
    <property type="evidence" value="ECO:0007669"/>
    <property type="project" value="UniProtKB-KW"/>
</dbReference>
<gene>
    <name evidence="10" type="ORF">Ahy_B05g075669</name>
</gene>
<evidence type="ECO:0000259" key="9">
    <source>
        <dbReference type="PROSITE" id="PS50966"/>
    </source>
</evidence>
<evidence type="ECO:0000256" key="7">
    <source>
        <dbReference type="SAM" id="MobiDB-lite"/>
    </source>
</evidence>
<dbReference type="InterPro" id="IPR007527">
    <property type="entry name" value="Znf_SWIM"/>
</dbReference>
<dbReference type="InterPro" id="IPR006564">
    <property type="entry name" value="Znf_PMZ"/>
</dbReference>
<feature type="region of interest" description="Disordered" evidence="7">
    <location>
        <begin position="428"/>
        <end position="492"/>
    </location>
</feature>
<evidence type="ECO:0000256" key="5">
    <source>
        <dbReference type="ARBA" id="ARBA00022840"/>
    </source>
</evidence>
<dbReference type="Pfam" id="PF04434">
    <property type="entry name" value="SWIM"/>
    <property type="match status" value="1"/>
</dbReference>
<keyword evidence="4" id="KW-0862">Zinc</keyword>
<dbReference type="STRING" id="3818.A0A444Z1S0"/>
<dbReference type="SUPFAM" id="SSF52540">
    <property type="entry name" value="P-loop containing nucleoside triphosphate hydrolases"/>
    <property type="match status" value="1"/>
</dbReference>
<dbReference type="EMBL" id="SDMP01000015">
    <property type="protein sequence ID" value="RYR08118.1"/>
    <property type="molecule type" value="Genomic_DNA"/>
</dbReference>